<gene>
    <name evidence="1" type="ORF">BURMUCGD2_1600</name>
</gene>
<sequence length="38" mass="4258">MGRPRAACAGRSPRAIAMRRRNIAHVRGPRPRHGAKLR</sequence>
<dbReference type="GO" id="GO:0016787">
    <property type="term" value="F:hydrolase activity"/>
    <property type="evidence" value="ECO:0007669"/>
    <property type="project" value="UniProtKB-KW"/>
</dbReference>
<reference evidence="1 2" key="1">
    <citation type="journal article" date="2012" name="J. Bacteriol.">
        <title>Draft Genome Sequence Determination for Cystic Fibrosis and Chronic Granulomatous Disease Burkholderia multivorans Isolates.</title>
        <authorList>
            <person name="Varga J.J."/>
            <person name="Losada L."/>
            <person name="Zelazny A.M."/>
            <person name="Brinkac L."/>
            <person name="Harkins D."/>
            <person name="Radune D."/>
            <person name="Hostetler J."/>
            <person name="Sampaio E.P."/>
            <person name="Ronning C.M."/>
            <person name="Nierman W.C."/>
            <person name="Greenberg D.E."/>
            <person name="Holland S.M."/>
            <person name="Goldberg J.B."/>
        </authorList>
    </citation>
    <scope>NUCLEOTIDE SEQUENCE [LARGE SCALE GENOMIC DNA]</scope>
    <source>
        <strain evidence="1 2">CGD2</strain>
    </source>
</reference>
<evidence type="ECO:0000313" key="1">
    <source>
        <dbReference type="EMBL" id="EEE04359.1"/>
    </source>
</evidence>
<dbReference type="AlphaFoldDB" id="B9BY32"/>
<accession>B9BY32</accession>
<keyword evidence="1" id="KW-0378">Hydrolase</keyword>
<name>B9BY32_9BURK</name>
<comment type="caution">
    <text evidence="1">The sequence shown here is derived from an EMBL/GenBank/DDBJ whole genome shotgun (WGS) entry which is preliminary data.</text>
</comment>
<organism evidence="1 2">
    <name type="scientific">Burkholderia multivorans CGD2</name>
    <dbReference type="NCBI Taxonomy" id="513052"/>
    <lineage>
        <taxon>Bacteria</taxon>
        <taxon>Pseudomonadati</taxon>
        <taxon>Pseudomonadota</taxon>
        <taxon>Betaproteobacteria</taxon>
        <taxon>Burkholderiales</taxon>
        <taxon>Burkholderiaceae</taxon>
        <taxon>Burkholderia</taxon>
        <taxon>Burkholderia cepacia complex</taxon>
    </lineage>
</organism>
<evidence type="ECO:0000313" key="2">
    <source>
        <dbReference type="Proteomes" id="UP000004535"/>
    </source>
</evidence>
<proteinExistence type="predicted"/>
<dbReference type="Proteomes" id="UP000004535">
    <property type="component" value="Unassembled WGS sequence"/>
</dbReference>
<protein>
    <submittedName>
        <fullName evidence="1">HAD-superfamily hydrolase</fullName>
    </submittedName>
</protein>
<dbReference type="EMBL" id="ACFC01000016">
    <property type="protein sequence ID" value="EEE04359.1"/>
    <property type="molecule type" value="Genomic_DNA"/>
</dbReference>